<keyword evidence="6" id="KW-1015">Disulfide bond</keyword>
<dbReference type="SUPFAM" id="SSF50630">
    <property type="entry name" value="Acid proteases"/>
    <property type="match status" value="1"/>
</dbReference>
<dbReference type="InterPro" id="IPR001461">
    <property type="entry name" value="Aspartic_peptidase_A1"/>
</dbReference>
<reference evidence="9" key="1">
    <citation type="submission" date="2022-10" db="EMBL/GenBank/DDBJ databases">
        <authorList>
            <person name="Chen Y."/>
            <person name="Dougan E. K."/>
            <person name="Chan C."/>
            <person name="Rhodes N."/>
            <person name="Thang M."/>
        </authorList>
    </citation>
    <scope>NUCLEOTIDE SEQUENCE</scope>
</reference>
<dbReference type="CDD" id="cd05471">
    <property type="entry name" value="pepsin_like"/>
    <property type="match status" value="1"/>
</dbReference>
<name>A0A9P1D647_9DINO</name>
<dbReference type="EMBL" id="CAMXCT020003312">
    <property type="protein sequence ID" value="CAL1157041.1"/>
    <property type="molecule type" value="Genomic_DNA"/>
</dbReference>
<dbReference type="InterPro" id="IPR033121">
    <property type="entry name" value="PEPTIDASE_A1"/>
</dbReference>
<feature type="domain" description="Peptidase A1" evidence="8">
    <location>
        <begin position="42"/>
        <end position="388"/>
    </location>
</feature>
<dbReference type="InterPro" id="IPR021109">
    <property type="entry name" value="Peptidase_aspartic_dom_sf"/>
</dbReference>
<evidence type="ECO:0000259" key="8">
    <source>
        <dbReference type="PROSITE" id="PS51767"/>
    </source>
</evidence>
<evidence type="ECO:0000256" key="7">
    <source>
        <dbReference type="SAM" id="SignalP"/>
    </source>
</evidence>
<evidence type="ECO:0000256" key="5">
    <source>
        <dbReference type="PIRSR" id="PIRSR601461-1"/>
    </source>
</evidence>
<comment type="similarity">
    <text evidence="1">Belongs to the peptidase A1 family.</text>
</comment>
<reference evidence="10" key="2">
    <citation type="submission" date="2024-04" db="EMBL/GenBank/DDBJ databases">
        <authorList>
            <person name="Chen Y."/>
            <person name="Shah S."/>
            <person name="Dougan E. K."/>
            <person name="Thang M."/>
            <person name="Chan C."/>
        </authorList>
    </citation>
    <scope>NUCLEOTIDE SEQUENCE [LARGE SCALE GENOMIC DNA]</scope>
</reference>
<evidence type="ECO:0000313" key="12">
    <source>
        <dbReference type="Proteomes" id="UP001152797"/>
    </source>
</evidence>
<dbReference type="PANTHER" id="PTHR47966">
    <property type="entry name" value="BETA-SITE APP-CLEAVING ENZYME, ISOFORM A-RELATED"/>
    <property type="match status" value="1"/>
</dbReference>
<evidence type="ECO:0000256" key="6">
    <source>
        <dbReference type="PIRSR" id="PIRSR601461-2"/>
    </source>
</evidence>
<evidence type="ECO:0000256" key="2">
    <source>
        <dbReference type="ARBA" id="ARBA00022670"/>
    </source>
</evidence>
<evidence type="ECO:0000313" key="11">
    <source>
        <dbReference type="EMBL" id="CAL4790978.1"/>
    </source>
</evidence>
<dbReference type="GO" id="GO:0006508">
    <property type="term" value="P:proteolysis"/>
    <property type="evidence" value="ECO:0007669"/>
    <property type="project" value="UniProtKB-KW"/>
</dbReference>
<comment type="caution">
    <text evidence="9">The sequence shown here is derived from an EMBL/GenBank/DDBJ whole genome shotgun (WGS) entry which is preliminary data.</text>
</comment>
<dbReference type="OrthoDB" id="771136at2759"/>
<dbReference type="GO" id="GO:0004190">
    <property type="term" value="F:aspartic-type endopeptidase activity"/>
    <property type="evidence" value="ECO:0007669"/>
    <property type="project" value="UniProtKB-KW"/>
</dbReference>
<evidence type="ECO:0000313" key="9">
    <source>
        <dbReference type="EMBL" id="CAI4003666.1"/>
    </source>
</evidence>
<feature type="signal peptide" evidence="7">
    <location>
        <begin position="1"/>
        <end position="15"/>
    </location>
</feature>
<keyword evidence="12" id="KW-1185">Reference proteome</keyword>
<sequence length="399" mass="43322">MFKAFLLVVWQAVQGRRFSIPLSRQVVPVKVNGHTVSHKTAYYGSIFVGRPKPQNFTVVFDTGSGHLFLPDASCEDQVCQKHARYDRRLSASAEEINGDGSPAANEHDVVSISYGIGEVVGDFVRDVVCLGEASEASESHCTTTRVILARHLTPEPFQQFHFDGVLGLGLSALALNQEFHLFSQLAGDMDPSFGVFLSRPGQPGSEVTFGGQDLRRTQGPMAWVPVSLKPQGYWGVHVKAVRAGKKLLPICEDGGCHAIVDTGTSLLGVPREGMASILAATARKTSSQDCQGEVRPSLSFELADGAVVELEAKDFWRATPTTVKSSAGKELSLCRALLLPVEMASIAPKFDSRNWVNSVEEKVFLFGEPVLHKYYTAFDARSFQVGFAPARHGSNEVVV</sequence>
<keyword evidence="4" id="KW-0378">Hydrolase</keyword>
<dbReference type="Gene3D" id="2.40.70.10">
    <property type="entry name" value="Acid Proteases"/>
    <property type="match status" value="2"/>
</dbReference>
<feature type="disulfide bond" evidence="6">
    <location>
        <begin position="74"/>
        <end position="79"/>
    </location>
</feature>
<dbReference type="PRINTS" id="PR00792">
    <property type="entry name" value="PEPSIN"/>
</dbReference>
<proteinExistence type="inferred from homology"/>
<dbReference type="Pfam" id="PF00026">
    <property type="entry name" value="Asp"/>
    <property type="match status" value="1"/>
</dbReference>
<evidence type="ECO:0000313" key="10">
    <source>
        <dbReference type="EMBL" id="CAL1157041.1"/>
    </source>
</evidence>
<dbReference type="PANTHER" id="PTHR47966:SF51">
    <property type="entry name" value="BETA-SITE APP-CLEAVING ENZYME, ISOFORM A-RELATED"/>
    <property type="match status" value="1"/>
</dbReference>
<evidence type="ECO:0000256" key="1">
    <source>
        <dbReference type="ARBA" id="ARBA00007447"/>
    </source>
</evidence>
<evidence type="ECO:0000256" key="3">
    <source>
        <dbReference type="ARBA" id="ARBA00022750"/>
    </source>
</evidence>
<dbReference type="PROSITE" id="PS51767">
    <property type="entry name" value="PEPTIDASE_A1"/>
    <property type="match status" value="1"/>
</dbReference>
<dbReference type="Proteomes" id="UP001152797">
    <property type="component" value="Unassembled WGS sequence"/>
</dbReference>
<feature type="chain" id="PRO_5043271045" evidence="7">
    <location>
        <begin position="16"/>
        <end position="399"/>
    </location>
</feature>
<dbReference type="EMBL" id="CAMXCT030003312">
    <property type="protein sequence ID" value="CAL4790978.1"/>
    <property type="molecule type" value="Genomic_DNA"/>
</dbReference>
<gene>
    <name evidence="9" type="ORF">C1SCF055_LOCUS29514</name>
</gene>
<accession>A0A9P1D647</accession>
<protein>
    <submittedName>
        <fullName evidence="11">Cathepsin D</fullName>
    </submittedName>
</protein>
<keyword evidence="3" id="KW-0064">Aspartyl protease</keyword>
<evidence type="ECO:0000256" key="4">
    <source>
        <dbReference type="ARBA" id="ARBA00022801"/>
    </source>
</evidence>
<dbReference type="AlphaFoldDB" id="A0A9P1D647"/>
<dbReference type="InterPro" id="IPR034164">
    <property type="entry name" value="Pepsin-like_dom"/>
</dbReference>
<keyword evidence="2" id="KW-0645">Protease</keyword>
<keyword evidence="7" id="KW-0732">Signal</keyword>
<feature type="active site" evidence="5">
    <location>
        <position position="261"/>
    </location>
</feature>
<feature type="active site" evidence="5">
    <location>
        <position position="61"/>
    </location>
</feature>
<dbReference type="EMBL" id="CAMXCT010003312">
    <property type="protein sequence ID" value="CAI4003666.1"/>
    <property type="molecule type" value="Genomic_DNA"/>
</dbReference>
<organism evidence="9">
    <name type="scientific">Cladocopium goreaui</name>
    <dbReference type="NCBI Taxonomy" id="2562237"/>
    <lineage>
        <taxon>Eukaryota</taxon>
        <taxon>Sar</taxon>
        <taxon>Alveolata</taxon>
        <taxon>Dinophyceae</taxon>
        <taxon>Suessiales</taxon>
        <taxon>Symbiodiniaceae</taxon>
        <taxon>Cladocopium</taxon>
    </lineage>
</organism>